<name>A0ABS2H117_9LACO</name>
<feature type="domain" description="N-acetyltransferase" evidence="1">
    <location>
        <begin position="3"/>
        <end position="163"/>
    </location>
</feature>
<dbReference type="InterPro" id="IPR016181">
    <property type="entry name" value="Acyl_CoA_acyltransferase"/>
</dbReference>
<organism evidence="2 3">
    <name type="scientific">Limosilactobacillus coleohominis</name>
    <dbReference type="NCBI Taxonomy" id="181675"/>
    <lineage>
        <taxon>Bacteria</taxon>
        <taxon>Bacillati</taxon>
        <taxon>Bacillota</taxon>
        <taxon>Bacilli</taxon>
        <taxon>Lactobacillales</taxon>
        <taxon>Lactobacillaceae</taxon>
        <taxon>Limosilactobacillus</taxon>
    </lineage>
</organism>
<sequence>MGYQIRMATIDDLAQIVEIFNQAIPLGVNDDTALLEVVDRQEWFQQFDDTHPLWVMVDRQQIIAWCGLEYFYPHPAYVHSAEIAVYVRSECQGQHLGRNFLQFVDQQITKHLAIKTVIAYIYAENTPSQHLFKACGYSQWGHLPKISHIKGQFRDLLVFGKNF</sequence>
<proteinExistence type="predicted"/>
<accession>A0ABS2H117</accession>
<dbReference type="Proteomes" id="UP000785625">
    <property type="component" value="Unassembled WGS sequence"/>
</dbReference>
<evidence type="ECO:0000313" key="3">
    <source>
        <dbReference type="Proteomes" id="UP000785625"/>
    </source>
</evidence>
<protein>
    <submittedName>
        <fullName evidence="2">N-acetyltransferase</fullName>
    </submittedName>
</protein>
<dbReference type="RefSeq" id="WP_204785189.1">
    <property type="nucleotide sequence ID" value="NZ_CALVGD010000077.1"/>
</dbReference>
<dbReference type="Pfam" id="PF13302">
    <property type="entry name" value="Acetyltransf_3"/>
    <property type="match status" value="1"/>
</dbReference>
<gene>
    <name evidence="2" type="ORF">H5975_05325</name>
</gene>
<dbReference type="PANTHER" id="PTHR43415">
    <property type="entry name" value="SPERMIDINE N(1)-ACETYLTRANSFERASE"/>
    <property type="match status" value="1"/>
</dbReference>
<reference evidence="2 3" key="1">
    <citation type="journal article" date="2021" name="Sci. Rep.">
        <title>The distribution of antibiotic resistance genes in chicken gut microbiota commensals.</title>
        <authorList>
            <person name="Juricova H."/>
            <person name="Matiasovicova J."/>
            <person name="Kubasova T."/>
            <person name="Cejkova D."/>
            <person name="Rychlik I."/>
        </authorList>
    </citation>
    <scope>NUCLEOTIDE SEQUENCE [LARGE SCALE GENOMIC DNA]</scope>
    <source>
        <strain evidence="2 3">An574</strain>
    </source>
</reference>
<dbReference type="PROSITE" id="PS51186">
    <property type="entry name" value="GNAT"/>
    <property type="match status" value="1"/>
</dbReference>
<dbReference type="PANTHER" id="PTHR43415:SF3">
    <property type="entry name" value="GNAT-FAMILY ACETYLTRANSFERASE"/>
    <property type="match status" value="1"/>
</dbReference>
<dbReference type="EMBL" id="JACJKU010000046">
    <property type="protein sequence ID" value="MBM6940903.1"/>
    <property type="molecule type" value="Genomic_DNA"/>
</dbReference>
<dbReference type="CDD" id="cd04301">
    <property type="entry name" value="NAT_SF"/>
    <property type="match status" value="1"/>
</dbReference>
<evidence type="ECO:0000313" key="2">
    <source>
        <dbReference type="EMBL" id="MBM6940903.1"/>
    </source>
</evidence>
<dbReference type="InterPro" id="IPR000182">
    <property type="entry name" value="GNAT_dom"/>
</dbReference>
<keyword evidence="3" id="KW-1185">Reference proteome</keyword>
<evidence type="ECO:0000259" key="1">
    <source>
        <dbReference type="PROSITE" id="PS51186"/>
    </source>
</evidence>
<comment type="caution">
    <text evidence="2">The sequence shown here is derived from an EMBL/GenBank/DDBJ whole genome shotgun (WGS) entry which is preliminary data.</text>
</comment>
<dbReference type="Gene3D" id="3.40.630.30">
    <property type="match status" value="1"/>
</dbReference>
<dbReference type="SUPFAM" id="SSF55729">
    <property type="entry name" value="Acyl-CoA N-acyltransferases (Nat)"/>
    <property type="match status" value="1"/>
</dbReference>